<evidence type="ECO:0000256" key="5">
    <source>
        <dbReference type="ARBA" id="ARBA00022679"/>
    </source>
</evidence>
<dbReference type="PANTHER" id="PTHR22749">
    <property type="entry name" value="RIBOFLAVIN KINASE/FMN ADENYLYLTRANSFERASE"/>
    <property type="match status" value="1"/>
</dbReference>
<organism evidence="9 10">
    <name type="scientific">Cyclospora cayetanensis</name>
    <dbReference type="NCBI Taxonomy" id="88456"/>
    <lineage>
        <taxon>Eukaryota</taxon>
        <taxon>Sar</taxon>
        <taxon>Alveolata</taxon>
        <taxon>Apicomplexa</taxon>
        <taxon>Conoidasida</taxon>
        <taxon>Coccidia</taxon>
        <taxon>Eucoccidiorida</taxon>
        <taxon>Eimeriorina</taxon>
        <taxon>Eimeriidae</taxon>
        <taxon>Cyclospora</taxon>
    </lineage>
</organism>
<dbReference type="InterPro" id="IPR015865">
    <property type="entry name" value="Riboflavin_kinase_bac/euk"/>
</dbReference>
<dbReference type="SUPFAM" id="SSF82114">
    <property type="entry name" value="Riboflavin kinase-like"/>
    <property type="match status" value="1"/>
</dbReference>
<dbReference type="GO" id="GO:0009231">
    <property type="term" value="P:riboflavin biosynthetic process"/>
    <property type="evidence" value="ECO:0007669"/>
    <property type="project" value="InterPro"/>
</dbReference>
<dbReference type="Pfam" id="PF01687">
    <property type="entry name" value="Flavokinase"/>
    <property type="match status" value="1"/>
</dbReference>
<dbReference type="OrthoDB" id="276388at2759"/>
<keyword evidence="4" id="KW-0288">FMN</keyword>
<dbReference type="GeneID" id="34621523"/>
<keyword evidence="6" id="KW-0547">Nucleotide-binding</keyword>
<keyword evidence="9" id="KW-1185">Reference proteome</keyword>
<dbReference type="AlphaFoldDB" id="A0A6P6S1D0"/>
<keyword evidence="5" id="KW-0808">Transferase</keyword>
<evidence type="ECO:0000313" key="10">
    <source>
        <dbReference type="RefSeq" id="XP_026193589.1"/>
    </source>
</evidence>
<evidence type="ECO:0000313" key="9">
    <source>
        <dbReference type="Proteomes" id="UP000515125"/>
    </source>
</evidence>
<reference evidence="10" key="1">
    <citation type="submission" date="2025-08" db="UniProtKB">
        <authorList>
            <consortium name="RefSeq"/>
        </authorList>
    </citation>
    <scope>IDENTIFICATION</scope>
</reference>
<evidence type="ECO:0000256" key="4">
    <source>
        <dbReference type="ARBA" id="ARBA00022643"/>
    </source>
</evidence>
<dbReference type="RefSeq" id="XP_026193589.1">
    <property type="nucleotide sequence ID" value="XM_026337804.1"/>
</dbReference>
<keyword evidence="7" id="KW-0067">ATP-binding</keyword>
<evidence type="ECO:0000256" key="2">
    <source>
        <dbReference type="ARBA" id="ARBA00012105"/>
    </source>
</evidence>
<dbReference type="UniPathway" id="UPA00276">
    <property type="reaction ID" value="UER00406"/>
</dbReference>
<evidence type="ECO:0000259" key="8">
    <source>
        <dbReference type="SMART" id="SM00904"/>
    </source>
</evidence>
<keyword evidence="3" id="KW-0285">Flavoprotein</keyword>
<dbReference type="Gene3D" id="2.40.30.30">
    <property type="entry name" value="Riboflavin kinase-like"/>
    <property type="match status" value="1"/>
</dbReference>
<dbReference type="Proteomes" id="UP000515125">
    <property type="component" value="Unplaced"/>
</dbReference>
<dbReference type="GO" id="GO:0009398">
    <property type="term" value="P:FMN biosynthetic process"/>
    <property type="evidence" value="ECO:0007669"/>
    <property type="project" value="UniProtKB-UniPathway"/>
</dbReference>
<dbReference type="GO" id="GO:0005524">
    <property type="term" value="F:ATP binding"/>
    <property type="evidence" value="ECO:0007669"/>
    <property type="project" value="UniProtKB-KW"/>
</dbReference>
<dbReference type="GO" id="GO:0008531">
    <property type="term" value="F:riboflavin kinase activity"/>
    <property type="evidence" value="ECO:0007669"/>
    <property type="project" value="UniProtKB-EC"/>
</dbReference>
<dbReference type="EC" id="2.7.1.26" evidence="2"/>
<dbReference type="SMART" id="SM00904">
    <property type="entry name" value="Flavokinase"/>
    <property type="match status" value="1"/>
</dbReference>
<evidence type="ECO:0000256" key="1">
    <source>
        <dbReference type="ARBA" id="ARBA00005201"/>
    </source>
</evidence>
<evidence type="ECO:0000256" key="6">
    <source>
        <dbReference type="ARBA" id="ARBA00022741"/>
    </source>
</evidence>
<dbReference type="InterPro" id="IPR023468">
    <property type="entry name" value="Riboflavin_kinase"/>
</dbReference>
<comment type="pathway">
    <text evidence="1">Cofactor biosynthesis; FMN biosynthesis; FMN from riboflavin (ATP route): step 1/1.</text>
</comment>
<accession>A0A6P6S1D0</accession>
<sequence>LLLLEGDALLLDFVSLARCVLQGLLRQQLPAAATEGLLLPGVPIEAAVAKCSLDLLQQEEQRMEKDRASTAVATYSARVAQLVQSLQGNATILRAPADRGRAAPKAPTAAVASNKTAVSICCCWSSANAEDAGAASMGSATSTCCSRQATSGCSGNSSSSCCRHFRPDTASKEHHRVSAPASSEAAAAAAAVIHGFKVLFQRLLTCVRPHVGALRQLRRCCREPAITVVCCTSNGKLVQQLLPLQLFLDRVTHTAGTGGSSSSPEAAEAVAAAAAASMLRPCHLLHMHSSNAADFAAAVSRIAAAAADDAFEMSTAAAEGLCGQSGRSCCGYCASEQLMPWQQQQQQQQITVVVAASTEPFARLAAAAGYTNFAPLTADAAAEQQAVSFQQPQRQPHELSQVKLLKSFECMDIPALRRMHGLLQQQHEAGNEEDEAPTMYGERVIPCRAAGLLESSSGSNNNAAAARAAAEAQYWRWLLRCGWGSCFFLQEPLVLQGRVVRGFGRGSSLLGIPTANLLLQQQEEAENAYGAAVDLPLVPGIYFGWAAVLDENEHPGVGEPPKPGGPWKAVLSFGFNPHFANQNVTIEPHLLTTGFGDLRGRALRLAICGFIRSEAAFASFSHLVTAIQSDCDLALLALSLLQATAAREALL</sequence>
<protein>
    <recommendedName>
        <fullName evidence="2">riboflavin kinase</fullName>
        <ecNumber evidence="2">2.7.1.26</ecNumber>
    </recommendedName>
</protein>
<evidence type="ECO:0000256" key="3">
    <source>
        <dbReference type="ARBA" id="ARBA00022630"/>
    </source>
</evidence>
<feature type="non-terminal residue" evidence="10">
    <location>
        <position position="1"/>
    </location>
</feature>
<dbReference type="InterPro" id="IPR023465">
    <property type="entry name" value="Riboflavin_kinase_dom_sf"/>
</dbReference>
<proteinExistence type="predicted"/>
<gene>
    <name evidence="10" type="primary">LOC34621523</name>
</gene>
<dbReference type="PANTHER" id="PTHR22749:SF6">
    <property type="entry name" value="RIBOFLAVIN KINASE"/>
    <property type="match status" value="1"/>
</dbReference>
<feature type="domain" description="Riboflavin kinase" evidence="8">
    <location>
        <begin position="488"/>
        <end position="639"/>
    </location>
</feature>
<name>A0A6P6S1D0_9EIME</name>
<evidence type="ECO:0000256" key="7">
    <source>
        <dbReference type="ARBA" id="ARBA00022840"/>
    </source>
</evidence>